<sequence length="805" mass="90028">MKTLLTLIFTGILFFISVTTTAALDVANNELLDQKHEQVLKMKLADDDLTIFLVDTSGNMQNTDKQMTIDLITRFAQESGQAKIAVMSYGNDSQILVEPTTDRDLIREKLANLSTGGESNLTAGLKAAETLAKQQSILKANLFIIADNAPTTGDTLKKGIYNSKDSHSYKYANAAHEYANKLKSSNIAIRALVYLSRVPDSRRDHTQRFFENIQTHGFFDLTLNHNLDFLFEHKRPDATLLTGQFNYGVQIGNRDGQTQFHYSDDYFKEPRGTYQNDSSTYNPSLATMSLNLELSAWASPTKNDYLVKSDNAKKLLGKLGFEHFEANDGFKVKPTKDSIGAVAAETKLTIDKEDYTLIALAIRGGGYEAEWASNVTMGKTGQHQGFEKASQDVLDFLDTYIKKNKIKGKVKLWLTGYSRGAATANLIAGELNNGRKLPQVTLASSDLYAFCFEPPAGALENSGVKDAKHNNIVNIVNLNDVVTKVAPNASKFEFSRYGDDTELPTKEKIGNSRYYLLRDRMLRELEKIETQKGYIIDDFKWKKIGLNINLSSIKFIVTDNNRKHILNEYLEKIIETFAIEELLNRDYYVTNHQNSMREMAAALLGDSDNKNDVKILEIIKILVDLKATTEGGVFDRLLLEKLGISLGIDKDNTELSSTALELIGEFMIKHPNLGITLLANGNIINSAHQPELCLAWLRSQDKNYTDPIPIVQNRTHNKNTSEKKTYYKTNVKVEGEKFGTILGGGLTLENDKAELYAIPNEKGQFDGWYKDGVLISKELECDYTVIAESNLVAKFSAKNGAENEK</sequence>
<dbReference type="SUPFAM" id="SSF53300">
    <property type="entry name" value="vWA-like"/>
    <property type="match status" value="1"/>
</dbReference>
<dbReference type="RefSeq" id="WP_167838532.1">
    <property type="nucleotide sequence ID" value="NZ_CP047616.1"/>
</dbReference>
<dbReference type="InterPro" id="IPR002035">
    <property type="entry name" value="VWF_A"/>
</dbReference>
<proteinExistence type="predicted"/>
<dbReference type="SMART" id="SM00327">
    <property type="entry name" value="VWA"/>
    <property type="match status" value="1"/>
</dbReference>
<dbReference type="Pfam" id="PF01764">
    <property type="entry name" value="Lipase_3"/>
    <property type="match status" value="1"/>
</dbReference>
<evidence type="ECO:0000259" key="2">
    <source>
        <dbReference type="PROSITE" id="PS50234"/>
    </source>
</evidence>
<dbReference type="SUPFAM" id="SSF53474">
    <property type="entry name" value="alpha/beta-Hydrolases"/>
    <property type="match status" value="1"/>
</dbReference>
<dbReference type="Gene3D" id="3.40.50.410">
    <property type="entry name" value="von Willebrand factor, type A domain"/>
    <property type="match status" value="1"/>
</dbReference>
<dbReference type="Gene3D" id="3.40.50.1820">
    <property type="entry name" value="alpha/beta hydrolase"/>
    <property type="match status" value="1"/>
</dbReference>
<dbReference type="Pfam" id="PF13519">
    <property type="entry name" value="VWA_2"/>
    <property type="match status" value="1"/>
</dbReference>
<accession>A0A6H0UEW5</accession>
<dbReference type="EMBL" id="CP047616">
    <property type="protein sequence ID" value="QIW53397.1"/>
    <property type="molecule type" value="Genomic_DNA"/>
</dbReference>
<keyword evidence="1" id="KW-0732">Signal</keyword>
<dbReference type="InterPro" id="IPR036465">
    <property type="entry name" value="vWFA_dom_sf"/>
</dbReference>
<name>A0A6H0UEW5_9LACT</name>
<dbReference type="PROSITE" id="PS50234">
    <property type="entry name" value="VWFA"/>
    <property type="match status" value="1"/>
</dbReference>
<evidence type="ECO:0000313" key="3">
    <source>
        <dbReference type="EMBL" id="QIW53397.1"/>
    </source>
</evidence>
<reference evidence="3 4" key="1">
    <citation type="submission" date="2019-12" db="EMBL/GenBank/DDBJ databases">
        <title>Whole genome sequences of Lactococcus raffinolactis strains isolated from sewage.</title>
        <authorList>
            <person name="Ybazeta G."/>
            <person name="Ross M."/>
            <person name="Brabant-Kirwan D."/>
            <person name="Saleh M."/>
            <person name="Dillon J.A."/>
            <person name="Splinter K."/>
            <person name="Nokhbeh R."/>
        </authorList>
    </citation>
    <scope>NUCLEOTIDE SEQUENCE [LARGE SCALE GENOMIC DNA]</scope>
    <source>
        <strain evidence="3 4">Lr_19_5</strain>
    </source>
</reference>
<feature type="domain" description="VWFA" evidence="2">
    <location>
        <begin position="49"/>
        <end position="192"/>
    </location>
</feature>
<evidence type="ECO:0000313" key="4">
    <source>
        <dbReference type="Proteomes" id="UP000501945"/>
    </source>
</evidence>
<organism evidence="3 4">
    <name type="scientific">Pseudolactococcus raffinolactis</name>
    <dbReference type="NCBI Taxonomy" id="1366"/>
    <lineage>
        <taxon>Bacteria</taxon>
        <taxon>Bacillati</taxon>
        <taxon>Bacillota</taxon>
        <taxon>Bacilli</taxon>
        <taxon>Lactobacillales</taxon>
        <taxon>Streptococcaceae</taxon>
        <taxon>Pseudolactococcus</taxon>
    </lineage>
</organism>
<dbReference type="InterPro" id="IPR029058">
    <property type="entry name" value="AB_hydrolase_fold"/>
</dbReference>
<feature type="signal peptide" evidence="1">
    <location>
        <begin position="1"/>
        <end position="22"/>
    </location>
</feature>
<dbReference type="Proteomes" id="UP000501945">
    <property type="component" value="Chromosome"/>
</dbReference>
<protein>
    <submittedName>
        <fullName evidence="3">VWA domain-containing protein</fullName>
    </submittedName>
</protein>
<evidence type="ECO:0000256" key="1">
    <source>
        <dbReference type="SAM" id="SignalP"/>
    </source>
</evidence>
<dbReference type="AlphaFoldDB" id="A0A6H0UEW5"/>
<feature type="chain" id="PRO_5026328810" evidence="1">
    <location>
        <begin position="23"/>
        <end position="805"/>
    </location>
</feature>
<dbReference type="InterPro" id="IPR002921">
    <property type="entry name" value="Fungal_lipase-type"/>
</dbReference>
<gene>
    <name evidence="3" type="ORF">GU336_04060</name>
</gene>
<dbReference type="GO" id="GO:0006629">
    <property type="term" value="P:lipid metabolic process"/>
    <property type="evidence" value="ECO:0007669"/>
    <property type="project" value="InterPro"/>
</dbReference>